<reference evidence="9 10" key="1">
    <citation type="submission" date="2020-08" db="EMBL/GenBank/DDBJ databases">
        <title>A Genomic Blueprint of the Chicken Gut Microbiome.</title>
        <authorList>
            <person name="Gilroy R."/>
            <person name="Ravi A."/>
            <person name="Getino M."/>
            <person name="Pursley I."/>
            <person name="Horton D.L."/>
            <person name="Alikhan N.-F."/>
            <person name="Baker D."/>
            <person name="Gharbi K."/>
            <person name="Hall N."/>
            <person name="Watson M."/>
            <person name="Adriaenssens E.M."/>
            <person name="Foster-Nyarko E."/>
            <person name="Jarju S."/>
            <person name="Secka A."/>
            <person name="Antonio M."/>
            <person name="Oren A."/>
            <person name="Chaudhuri R."/>
            <person name="La Ragione R.M."/>
            <person name="Hildebrand F."/>
            <person name="Pallen M.J."/>
        </authorList>
    </citation>
    <scope>NUCLEOTIDE SEQUENCE [LARGE SCALE GENOMIC DNA]</scope>
    <source>
        <strain evidence="9 10">Sa2BUA9</strain>
    </source>
</reference>
<dbReference type="EC" id="3.4.21.89" evidence="3 6"/>
<accession>A0ABR8RBS3</accession>
<gene>
    <name evidence="9" type="primary">lepB</name>
    <name evidence="9" type="ORF">H9650_14085</name>
</gene>
<feature type="domain" description="Peptidase S26" evidence="8">
    <location>
        <begin position="8"/>
        <end position="175"/>
    </location>
</feature>
<dbReference type="PRINTS" id="PR00727">
    <property type="entry name" value="LEADERPTASE"/>
</dbReference>
<evidence type="ECO:0000259" key="8">
    <source>
        <dbReference type="Pfam" id="PF10502"/>
    </source>
</evidence>
<evidence type="ECO:0000256" key="2">
    <source>
        <dbReference type="ARBA" id="ARBA00004401"/>
    </source>
</evidence>
<evidence type="ECO:0000256" key="1">
    <source>
        <dbReference type="ARBA" id="ARBA00000677"/>
    </source>
</evidence>
<organism evidence="9 10">
    <name type="scientific">Psychrobacillus faecigallinarum</name>
    <dbReference type="NCBI Taxonomy" id="2762235"/>
    <lineage>
        <taxon>Bacteria</taxon>
        <taxon>Bacillati</taxon>
        <taxon>Bacillota</taxon>
        <taxon>Bacilli</taxon>
        <taxon>Bacillales</taxon>
        <taxon>Bacillaceae</taxon>
        <taxon>Psychrobacillus</taxon>
    </lineage>
</organism>
<evidence type="ECO:0000256" key="7">
    <source>
        <dbReference type="RuleBase" id="RU362042"/>
    </source>
</evidence>
<dbReference type="PROSITE" id="PS00760">
    <property type="entry name" value="SPASE_I_2"/>
    <property type="match status" value="1"/>
</dbReference>
<dbReference type="RefSeq" id="WP_151113690.1">
    <property type="nucleotide sequence ID" value="NZ_JACSQO010000007.1"/>
</dbReference>
<comment type="subcellular location">
    <subcellularLocation>
        <location evidence="2">Cell membrane</location>
        <topology evidence="2">Single-pass type II membrane protein</topology>
    </subcellularLocation>
    <subcellularLocation>
        <location evidence="7">Membrane</location>
        <topology evidence="7">Single-pass type II membrane protein</topology>
    </subcellularLocation>
</comment>
<evidence type="ECO:0000313" key="9">
    <source>
        <dbReference type="EMBL" id="MBD7945251.1"/>
    </source>
</evidence>
<dbReference type="InterPro" id="IPR000223">
    <property type="entry name" value="Pept_S26A_signal_pept_1"/>
</dbReference>
<dbReference type="InterPro" id="IPR019758">
    <property type="entry name" value="Pept_S26A_signal_pept_1_CS"/>
</dbReference>
<keyword evidence="4 6" id="KW-0645">Protease</keyword>
<evidence type="ECO:0000256" key="6">
    <source>
        <dbReference type="RuleBase" id="RU003993"/>
    </source>
</evidence>
<dbReference type="CDD" id="cd06530">
    <property type="entry name" value="S26_SPase_I"/>
    <property type="match status" value="1"/>
</dbReference>
<dbReference type="Proteomes" id="UP000640786">
    <property type="component" value="Unassembled WGS sequence"/>
</dbReference>
<proteinExistence type="inferred from homology"/>
<dbReference type="PANTHER" id="PTHR43390">
    <property type="entry name" value="SIGNAL PEPTIDASE I"/>
    <property type="match status" value="1"/>
</dbReference>
<keyword evidence="6" id="KW-0472">Membrane</keyword>
<keyword evidence="6" id="KW-1133">Transmembrane helix</keyword>
<evidence type="ECO:0000313" key="10">
    <source>
        <dbReference type="Proteomes" id="UP000640786"/>
    </source>
</evidence>
<dbReference type="PANTHER" id="PTHR43390:SF8">
    <property type="entry name" value="SIGNAL PEPTIDASE I"/>
    <property type="match status" value="1"/>
</dbReference>
<keyword evidence="6" id="KW-0812">Transmembrane</keyword>
<dbReference type="InterPro" id="IPR019756">
    <property type="entry name" value="Pept_S26A_signal_pept_1_Ser-AS"/>
</dbReference>
<feature type="transmembrane region" description="Helical" evidence="6">
    <location>
        <begin position="7"/>
        <end position="28"/>
    </location>
</feature>
<protein>
    <recommendedName>
        <fullName evidence="3 6">Signal peptidase I</fullName>
        <ecNumber evidence="3 6">3.4.21.89</ecNumber>
    </recommendedName>
</protein>
<comment type="caution">
    <text evidence="9">The sequence shown here is derived from an EMBL/GenBank/DDBJ whole genome shotgun (WGS) entry which is preliminary data.</text>
</comment>
<keyword evidence="5 6" id="KW-0378">Hydrolase</keyword>
<dbReference type="SUPFAM" id="SSF51306">
    <property type="entry name" value="LexA/Signal peptidase"/>
    <property type="match status" value="1"/>
</dbReference>
<dbReference type="PROSITE" id="PS00761">
    <property type="entry name" value="SPASE_I_3"/>
    <property type="match status" value="1"/>
</dbReference>
<keyword evidence="10" id="KW-1185">Reference proteome</keyword>
<dbReference type="InterPro" id="IPR019533">
    <property type="entry name" value="Peptidase_S26"/>
</dbReference>
<dbReference type="PROSITE" id="PS00501">
    <property type="entry name" value="SPASE_I_1"/>
    <property type="match status" value="1"/>
</dbReference>
<evidence type="ECO:0000256" key="5">
    <source>
        <dbReference type="ARBA" id="ARBA00022801"/>
    </source>
</evidence>
<dbReference type="InterPro" id="IPR019757">
    <property type="entry name" value="Pept_S26A_signal_pept_1_Lys-AS"/>
</dbReference>
<dbReference type="GO" id="GO:0009003">
    <property type="term" value="F:signal peptidase activity"/>
    <property type="evidence" value="ECO:0007669"/>
    <property type="project" value="UniProtKB-EC"/>
</dbReference>
<comment type="catalytic activity">
    <reaction evidence="1 6">
        <text>Cleavage of hydrophobic, N-terminal signal or leader sequences from secreted and periplasmic proteins.</text>
        <dbReference type="EC" id="3.4.21.89"/>
    </reaction>
</comment>
<sequence>MNGKSEFWEWFRAIGIAVIFAFGIRYFLFTPIEVEGASMLPTFESGDKVMVNKIGPKLSDYERFDVIVFKVDADTNYIKRVIGIPGDHISYKNDELLINGTKFDEPYLDEFKKELLDNGTLTEDFTLEEYLGEVVVPEGSLFVLGDNRRFSNDSRNPSVGFVPIDIVLGKVNMTIYPLENFSYIK</sequence>
<evidence type="ECO:0000256" key="3">
    <source>
        <dbReference type="ARBA" id="ARBA00013208"/>
    </source>
</evidence>
<dbReference type="Gene3D" id="2.10.109.10">
    <property type="entry name" value="Umud Fragment, subunit A"/>
    <property type="match status" value="1"/>
</dbReference>
<comment type="similarity">
    <text evidence="7">Belongs to the peptidase S26 family.</text>
</comment>
<name>A0ABR8RBS3_9BACI</name>
<dbReference type="InterPro" id="IPR036286">
    <property type="entry name" value="LexA/Signal_pep-like_sf"/>
</dbReference>
<dbReference type="NCBIfam" id="TIGR02227">
    <property type="entry name" value="sigpep_I_bact"/>
    <property type="match status" value="1"/>
</dbReference>
<dbReference type="Pfam" id="PF10502">
    <property type="entry name" value="Peptidase_S26"/>
    <property type="match status" value="1"/>
</dbReference>
<dbReference type="EMBL" id="JACSQO010000007">
    <property type="protein sequence ID" value="MBD7945251.1"/>
    <property type="molecule type" value="Genomic_DNA"/>
</dbReference>
<evidence type="ECO:0000256" key="4">
    <source>
        <dbReference type="ARBA" id="ARBA00022670"/>
    </source>
</evidence>